<accession>A0ABR4FZ59</accession>
<protein>
    <submittedName>
        <fullName evidence="4">Pyridoxal phosphate-dependent transferase</fullName>
    </submittedName>
</protein>
<dbReference type="SUPFAM" id="SSF53383">
    <property type="entry name" value="PLP-dependent transferases"/>
    <property type="match status" value="1"/>
</dbReference>
<dbReference type="Gene3D" id="3.40.640.10">
    <property type="entry name" value="Type I PLP-dependent aspartate aminotransferase-like (Major domain)"/>
    <property type="match status" value="1"/>
</dbReference>
<evidence type="ECO:0000256" key="3">
    <source>
        <dbReference type="RuleBase" id="RU003560"/>
    </source>
</evidence>
<evidence type="ECO:0000313" key="4">
    <source>
        <dbReference type="EMBL" id="KAL2788557.1"/>
    </source>
</evidence>
<evidence type="ECO:0000256" key="2">
    <source>
        <dbReference type="ARBA" id="ARBA00022898"/>
    </source>
</evidence>
<dbReference type="PANTHER" id="PTHR45688">
    <property type="match status" value="1"/>
</dbReference>
<dbReference type="Pfam" id="PF00202">
    <property type="entry name" value="Aminotran_3"/>
    <property type="match status" value="1"/>
</dbReference>
<comment type="caution">
    <text evidence="4">The sequence shown here is derived from an EMBL/GenBank/DDBJ whole genome shotgun (WGS) entry which is preliminary data.</text>
</comment>
<gene>
    <name evidence="4" type="ORF">BJX66DRAFT_308531</name>
</gene>
<dbReference type="EMBL" id="JBFTWV010000077">
    <property type="protein sequence ID" value="KAL2788557.1"/>
    <property type="molecule type" value="Genomic_DNA"/>
</dbReference>
<keyword evidence="2 3" id="KW-0663">Pyridoxal phosphate</keyword>
<reference evidence="4 5" key="1">
    <citation type="submission" date="2024-07" db="EMBL/GenBank/DDBJ databases">
        <title>Section-level genome sequencing and comparative genomics of Aspergillus sections Usti and Cavernicolus.</title>
        <authorList>
            <consortium name="Lawrence Berkeley National Laboratory"/>
            <person name="Nybo J.L."/>
            <person name="Vesth T.C."/>
            <person name="Theobald S."/>
            <person name="Frisvad J.C."/>
            <person name="Larsen T.O."/>
            <person name="Kjaerboelling I."/>
            <person name="Rothschild-Mancinelli K."/>
            <person name="Lyhne E.K."/>
            <person name="Kogle M.E."/>
            <person name="Barry K."/>
            <person name="Clum A."/>
            <person name="Na H."/>
            <person name="Ledsgaard L."/>
            <person name="Lin J."/>
            <person name="Lipzen A."/>
            <person name="Kuo A."/>
            <person name="Riley R."/>
            <person name="Mondo S."/>
            <person name="Labutti K."/>
            <person name="Haridas S."/>
            <person name="Pangalinan J."/>
            <person name="Salamov A.A."/>
            <person name="Simmons B.A."/>
            <person name="Magnuson J.K."/>
            <person name="Chen J."/>
            <person name="Drula E."/>
            <person name="Henrissat B."/>
            <person name="Wiebenga A."/>
            <person name="Lubbers R.J."/>
            <person name="Gomes A.C."/>
            <person name="Makela M.R."/>
            <person name="Stajich J."/>
            <person name="Grigoriev I.V."/>
            <person name="Mortensen U.H."/>
            <person name="De Vries R.P."/>
            <person name="Baker S.E."/>
            <person name="Andersen M.R."/>
        </authorList>
    </citation>
    <scope>NUCLEOTIDE SEQUENCE [LARGE SCALE GENOMIC DNA]</scope>
    <source>
        <strain evidence="4 5">CBS 209.92</strain>
    </source>
</reference>
<dbReference type="PROSITE" id="PS00600">
    <property type="entry name" value="AA_TRANSFER_CLASS_3"/>
    <property type="match status" value="1"/>
</dbReference>
<dbReference type="Gene3D" id="3.90.1150.10">
    <property type="entry name" value="Aspartate Aminotransferase, domain 1"/>
    <property type="match status" value="1"/>
</dbReference>
<dbReference type="GO" id="GO:0016740">
    <property type="term" value="F:transferase activity"/>
    <property type="evidence" value="ECO:0007669"/>
    <property type="project" value="UniProtKB-KW"/>
</dbReference>
<evidence type="ECO:0000256" key="1">
    <source>
        <dbReference type="ARBA" id="ARBA00008954"/>
    </source>
</evidence>
<dbReference type="PANTHER" id="PTHR45688:SF13">
    <property type="entry name" value="ALANINE--GLYOXYLATE AMINOTRANSFERASE 2-LIKE"/>
    <property type="match status" value="1"/>
</dbReference>
<keyword evidence="5" id="KW-1185">Reference proteome</keyword>
<dbReference type="InterPro" id="IPR015422">
    <property type="entry name" value="PyrdxlP-dep_Trfase_small"/>
</dbReference>
<dbReference type="CDD" id="cd00610">
    <property type="entry name" value="OAT_like"/>
    <property type="match status" value="1"/>
</dbReference>
<dbReference type="InterPro" id="IPR015421">
    <property type="entry name" value="PyrdxlP-dep_Trfase_major"/>
</dbReference>
<sequence length="439" mass="47438">MGSTDNSAAFFAKADKYLMSTGVPFSPVVITKAQGTRLYTEDGRSILDFTSGQMSSLLGHSHPEIVEVVQKYVAELDHLLSNMITHPVVDLAERLARFLPAPLEKSFFLNTGSESTEAAIKMAKLYTGNFEIVAFAASYHGLTQGSGSATYSAGRRRGGPCMPGQLAFPAPYAYRSHFRKADGSYDWEAEMDFGWSMIDRQSVGSLAAFIMEPILSTGGILDPPKGYFARMAAECRKRGMVVIMDEAQTGVGRTGQMFAFEYDGIVPDILALSKTLGCGLPLASVSTTAKIERGCTEAGFLWLTTHLNDPLTAAVGNKVLEIVERDDICGKAAERGAQLREGLLKLQKKYWCIGDVRGRGLLQGIEIISDAETRAPGSDLGQRVSDQAMARGLSCNVVNLPGMGGVFRLAPSVNVTPEEIEEGLRILDESFAFVLKTMA</sequence>
<dbReference type="InterPro" id="IPR049704">
    <property type="entry name" value="Aminotrans_3_PPA_site"/>
</dbReference>
<keyword evidence="4" id="KW-0808">Transferase</keyword>
<dbReference type="Proteomes" id="UP001610563">
    <property type="component" value="Unassembled WGS sequence"/>
</dbReference>
<name>A0ABR4FZ59_9EURO</name>
<organism evidence="4 5">
    <name type="scientific">Aspergillus keveii</name>
    <dbReference type="NCBI Taxonomy" id="714993"/>
    <lineage>
        <taxon>Eukaryota</taxon>
        <taxon>Fungi</taxon>
        <taxon>Dikarya</taxon>
        <taxon>Ascomycota</taxon>
        <taxon>Pezizomycotina</taxon>
        <taxon>Eurotiomycetes</taxon>
        <taxon>Eurotiomycetidae</taxon>
        <taxon>Eurotiales</taxon>
        <taxon>Aspergillaceae</taxon>
        <taxon>Aspergillus</taxon>
        <taxon>Aspergillus subgen. Nidulantes</taxon>
    </lineage>
</organism>
<dbReference type="InterPro" id="IPR005814">
    <property type="entry name" value="Aminotrans_3"/>
</dbReference>
<evidence type="ECO:0000313" key="5">
    <source>
        <dbReference type="Proteomes" id="UP001610563"/>
    </source>
</evidence>
<proteinExistence type="inferred from homology"/>
<comment type="similarity">
    <text evidence="1 3">Belongs to the class-III pyridoxal-phosphate-dependent aminotransferase family.</text>
</comment>
<dbReference type="InterPro" id="IPR015424">
    <property type="entry name" value="PyrdxlP-dep_Trfase"/>
</dbReference>